<dbReference type="STRING" id="71717.A0A4Y7TEK8"/>
<dbReference type="InterPro" id="IPR001261">
    <property type="entry name" value="ArgE/DapE_CS"/>
</dbReference>
<feature type="domain" description="Peptidase M20 dimerisation" evidence="10">
    <location>
        <begin position="211"/>
        <end position="369"/>
    </location>
</feature>
<accession>A0A4Y7TEK8</accession>
<feature type="binding site" evidence="8">
    <location>
        <position position="448"/>
    </location>
    <ligand>
        <name>Mn(2+)</name>
        <dbReference type="ChEBI" id="CHEBI:29035"/>
        <label>1</label>
    </ligand>
</feature>
<keyword evidence="5" id="KW-0482">Metalloprotease</keyword>
<evidence type="ECO:0000256" key="4">
    <source>
        <dbReference type="ARBA" id="ARBA00022801"/>
    </source>
</evidence>
<dbReference type="Gene3D" id="3.40.630.10">
    <property type="entry name" value="Zn peptidases"/>
    <property type="match status" value="1"/>
</dbReference>
<gene>
    <name evidence="11" type="ORF">FA13DRAFT_1731101</name>
</gene>
<feature type="binding site" description="in other chain" evidence="7">
    <location>
        <position position="420"/>
    </location>
    <ligand>
        <name>substrate</name>
        <note>ligand shared between homodimeric partners</note>
    </ligand>
</feature>
<proteinExistence type="inferred from homology"/>
<feature type="binding site" description="in other chain" evidence="7">
    <location>
        <position position="448"/>
    </location>
    <ligand>
        <name>substrate</name>
        <note>ligand shared between homodimeric partners</note>
    </ligand>
</feature>
<dbReference type="GO" id="GO:0006508">
    <property type="term" value="P:proteolysis"/>
    <property type="evidence" value="ECO:0007669"/>
    <property type="project" value="UniProtKB-KW"/>
</dbReference>
<dbReference type="InterPro" id="IPR011650">
    <property type="entry name" value="Peptidase_M20_dimer"/>
</dbReference>
<evidence type="ECO:0000256" key="9">
    <source>
        <dbReference type="PIRSR" id="PIRSR037242-4"/>
    </source>
</evidence>
<dbReference type="InterPro" id="IPR051458">
    <property type="entry name" value="Cyt/Met_Dipeptidase"/>
</dbReference>
<evidence type="ECO:0000313" key="11">
    <source>
        <dbReference type="EMBL" id="TEB32615.1"/>
    </source>
</evidence>
<dbReference type="OrthoDB" id="7832001at2759"/>
<dbReference type="CDD" id="cd05676">
    <property type="entry name" value="M20_dipept_like_CNDP"/>
    <property type="match status" value="1"/>
</dbReference>
<feature type="active site" description="Proton acceptor" evidence="6">
    <location>
        <position position="167"/>
    </location>
</feature>
<reference evidence="11 12" key="1">
    <citation type="journal article" date="2019" name="Nat. Ecol. Evol.">
        <title>Megaphylogeny resolves global patterns of mushroom evolution.</title>
        <authorList>
            <person name="Varga T."/>
            <person name="Krizsan K."/>
            <person name="Foldi C."/>
            <person name="Dima B."/>
            <person name="Sanchez-Garcia M."/>
            <person name="Sanchez-Ramirez S."/>
            <person name="Szollosi G.J."/>
            <person name="Szarkandi J.G."/>
            <person name="Papp V."/>
            <person name="Albert L."/>
            <person name="Andreopoulos W."/>
            <person name="Angelini C."/>
            <person name="Antonin V."/>
            <person name="Barry K.W."/>
            <person name="Bougher N.L."/>
            <person name="Buchanan P."/>
            <person name="Buyck B."/>
            <person name="Bense V."/>
            <person name="Catcheside P."/>
            <person name="Chovatia M."/>
            <person name="Cooper J."/>
            <person name="Damon W."/>
            <person name="Desjardin D."/>
            <person name="Finy P."/>
            <person name="Geml J."/>
            <person name="Haridas S."/>
            <person name="Hughes K."/>
            <person name="Justo A."/>
            <person name="Karasinski D."/>
            <person name="Kautmanova I."/>
            <person name="Kiss B."/>
            <person name="Kocsube S."/>
            <person name="Kotiranta H."/>
            <person name="LaButti K.M."/>
            <person name="Lechner B.E."/>
            <person name="Liimatainen K."/>
            <person name="Lipzen A."/>
            <person name="Lukacs Z."/>
            <person name="Mihaltcheva S."/>
            <person name="Morgado L.N."/>
            <person name="Niskanen T."/>
            <person name="Noordeloos M.E."/>
            <person name="Ohm R.A."/>
            <person name="Ortiz-Santana B."/>
            <person name="Ovrebo C."/>
            <person name="Racz N."/>
            <person name="Riley R."/>
            <person name="Savchenko A."/>
            <person name="Shiryaev A."/>
            <person name="Soop K."/>
            <person name="Spirin V."/>
            <person name="Szebenyi C."/>
            <person name="Tomsovsky M."/>
            <person name="Tulloss R.E."/>
            <person name="Uehling J."/>
            <person name="Grigoriev I.V."/>
            <person name="Vagvolgyi C."/>
            <person name="Papp T."/>
            <person name="Martin F.M."/>
            <person name="Miettinen O."/>
            <person name="Hibbett D.S."/>
            <person name="Nagy L.G."/>
        </authorList>
    </citation>
    <scope>NUCLEOTIDE SEQUENCE [LARGE SCALE GENOMIC DNA]</scope>
    <source>
        <strain evidence="11 12">FP101781</strain>
    </source>
</reference>
<dbReference type="InterPro" id="IPR017153">
    <property type="entry name" value="CNDP/DUG1"/>
</dbReference>
<comment type="caution">
    <text evidence="11">The sequence shown here is derived from an EMBL/GenBank/DDBJ whole genome shotgun (WGS) entry which is preliminary data.</text>
</comment>
<protein>
    <submittedName>
        <fullName evidence="11">CNDP dipeptidase</fullName>
    </submittedName>
</protein>
<comment type="similarity">
    <text evidence="1">Belongs to the peptidase M20A family.</text>
</comment>
<dbReference type="Pfam" id="PF07687">
    <property type="entry name" value="M20_dimer"/>
    <property type="match status" value="1"/>
</dbReference>
<feature type="binding site" evidence="7">
    <location>
        <position position="231"/>
    </location>
    <ligand>
        <name>substrate</name>
        <note>ligand shared between homodimeric partners</note>
    </ligand>
</feature>
<evidence type="ECO:0000256" key="8">
    <source>
        <dbReference type="PIRSR" id="PIRSR037242-3"/>
    </source>
</evidence>
<evidence type="ECO:0000256" key="7">
    <source>
        <dbReference type="PIRSR" id="PIRSR037242-2"/>
    </source>
</evidence>
<dbReference type="PANTHER" id="PTHR43270:SF4">
    <property type="entry name" value="CARNOSINE DIPEPTIDASE 2, ISOFORM A"/>
    <property type="match status" value="1"/>
</dbReference>
<keyword evidence="2" id="KW-0645">Protease</keyword>
<organism evidence="11 12">
    <name type="scientific">Coprinellus micaceus</name>
    <name type="common">Glistening ink-cap mushroom</name>
    <name type="synonym">Coprinus micaceus</name>
    <dbReference type="NCBI Taxonomy" id="71717"/>
    <lineage>
        <taxon>Eukaryota</taxon>
        <taxon>Fungi</taxon>
        <taxon>Dikarya</taxon>
        <taxon>Basidiomycota</taxon>
        <taxon>Agaricomycotina</taxon>
        <taxon>Agaricomycetes</taxon>
        <taxon>Agaricomycetidae</taxon>
        <taxon>Agaricales</taxon>
        <taxon>Agaricineae</taxon>
        <taxon>Psathyrellaceae</taxon>
        <taxon>Coprinellus</taxon>
    </lineage>
</organism>
<feature type="binding site" evidence="8">
    <location>
        <position position="133"/>
    </location>
    <ligand>
        <name>Mn(2+)</name>
        <dbReference type="ChEBI" id="CHEBI:29035"/>
        <label>2</label>
    </ligand>
</feature>
<evidence type="ECO:0000256" key="3">
    <source>
        <dbReference type="ARBA" id="ARBA00022723"/>
    </source>
</evidence>
<keyword evidence="3 8" id="KW-0479">Metal-binding</keyword>
<feature type="binding site" evidence="8">
    <location>
        <position position="98"/>
    </location>
    <ligand>
        <name>Mn(2+)</name>
        <dbReference type="ChEBI" id="CHEBI:29035"/>
        <label>2</label>
    </ligand>
</feature>
<keyword evidence="8" id="KW-0464">Manganese</keyword>
<evidence type="ECO:0000259" key="10">
    <source>
        <dbReference type="Pfam" id="PF07687"/>
    </source>
</evidence>
<feature type="binding site" evidence="8">
    <location>
        <position position="168"/>
    </location>
    <ligand>
        <name>Mn(2+)</name>
        <dbReference type="ChEBI" id="CHEBI:29035"/>
        <label>1</label>
    </ligand>
</feature>
<evidence type="ECO:0000256" key="6">
    <source>
        <dbReference type="PIRSR" id="PIRSR037242-1"/>
    </source>
</evidence>
<sequence>MAAPSEFLQYIDDKADAFIQRLADAVGIPSISGDAKRRGDVIKMAKWLNDQLTALGVETKFVDLGKQELDGQILDLPPAVLGKIGSDAAKKTVLIYGHFDVQPALKSDGWNTDPFTLVVNKEDGQLVGRGSSDDKGPILGWLNVLQYHHENKRPLPVNIKFCFEGMEESGSEGLDELVERESKPGGYFEGVDCVCISDNYWLNDRTPCLTYGLRGLTYFKVTVTGPGRDLHSGVFGRTVHEPMTDLIHLMGRLVDPTGKILVPGVDEMVPPADEEEKAIYKALDYSIADVQSAAGGEVALSSDKVEVLMGRMRNPSLSLHGIEGAFSEPGAKTVIPAKVSGKFSIRLVPPQTPEAVDPLVITYLKSEFAKLNSKNTLIIDNLHGGKPWVADHKHWNFEAAKKATRAVYKQEPDLTREGGSIPVTLTFAESLGVNVLLLPMGRGDDGAHSTNEKLDRSNFIEGSKLLGTYLYELAAIAK</sequence>
<keyword evidence="4" id="KW-0378">Hydrolase</keyword>
<feature type="active site" evidence="6">
    <location>
        <position position="100"/>
    </location>
</feature>
<feature type="binding site" evidence="8">
    <location>
        <position position="133"/>
    </location>
    <ligand>
        <name>Mn(2+)</name>
        <dbReference type="ChEBI" id="CHEBI:29035"/>
        <label>1</label>
    </ligand>
</feature>
<keyword evidence="12" id="KW-1185">Reference proteome</keyword>
<dbReference type="Proteomes" id="UP000298030">
    <property type="component" value="Unassembled WGS sequence"/>
</dbReference>
<evidence type="ECO:0000256" key="1">
    <source>
        <dbReference type="ARBA" id="ARBA00006247"/>
    </source>
</evidence>
<dbReference type="EMBL" id="QPFP01000014">
    <property type="protein sequence ID" value="TEB32615.1"/>
    <property type="molecule type" value="Genomic_DNA"/>
</dbReference>
<evidence type="ECO:0000313" key="12">
    <source>
        <dbReference type="Proteomes" id="UP000298030"/>
    </source>
</evidence>
<comment type="cofactor">
    <cofactor evidence="8">
        <name>Mn(2+)</name>
        <dbReference type="ChEBI" id="CHEBI:29035"/>
    </cofactor>
    <text evidence="8">Binds 2 manganese ions per subunit.</text>
</comment>
<feature type="binding site" evidence="7">
    <location>
        <position position="333"/>
    </location>
    <ligand>
        <name>substrate</name>
        <note>ligand shared between homodimeric partners</note>
    </ligand>
</feature>
<dbReference type="GO" id="GO:0070573">
    <property type="term" value="F:metallodipeptidase activity"/>
    <property type="evidence" value="ECO:0007669"/>
    <property type="project" value="InterPro"/>
</dbReference>
<evidence type="ECO:0000256" key="2">
    <source>
        <dbReference type="ARBA" id="ARBA00022670"/>
    </source>
</evidence>
<feature type="binding site" description="in other chain" evidence="7">
    <location>
        <position position="198"/>
    </location>
    <ligand>
        <name>substrate</name>
        <note>ligand shared between homodimeric partners</note>
    </ligand>
</feature>
<dbReference type="Pfam" id="PF01546">
    <property type="entry name" value="Peptidase_M20"/>
    <property type="match status" value="1"/>
</dbReference>
<dbReference type="PANTHER" id="PTHR43270">
    <property type="entry name" value="BETA-ALA-HIS DIPEPTIDASE"/>
    <property type="match status" value="1"/>
</dbReference>
<name>A0A4Y7TEK8_COPMI</name>
<feature type="site" description="Important for catalytic activity" evidence="9">
    <location>
        <position position="231"/>
    </location>
</feature>
<dbReference type="PIRSF" id="PIRSF037242">
    <property type="entry name" value="CNDP_dipeptidase"/>
    <property type="match status" value="1"/>
</dbReference>
<feature type="binding site" description="in other chain" evidence="7">
    <location>
        <position position="346"/>
    </location>
    <ligand>
        <name>substrate</name>
        <note>ligand shared between homodimeric partners</note>
    </ligand>
</feature>
<dbReference type="SUPFAM" id="SSF53187">
    <property type="entry name" value="Zn-dependent exopeptidases"/>
    <property type="match status" value="1"/>
</dbReference>
<evidence type="ECO:0000256" key="5">
    <source>
        <dbReference type="ARBA" id="ARBA00023049"/>
    </source>
</evidence>
<dbReference type="Gene3D" id="3.30.70.360">
    <property type="match status" value="1"/>
</dbReference>
<dbReference type="GO" id="GO:0046872">
    <property type="term" value="F:metal ion binding"/>
    <property type="evidence" value="ECO:0007669"/>
    <property type="project" value="UniProtKB-KW"/>
</dbReference>
<dbReference type="AlphaFoldDB" id="A0A4Y7TEK8"/>
<dbReference type="InterPro" id="IPR002933">
    <property type="entry name" value="Peptidase_M20"/>
</dbReference>
<feature type="binding site" evidence="8">
    <location>
        <position position="198"/>
    </location>
    <ligand>
        <name>Mn(2+)</name>
        <dbReference type="ChEBI" id="CHEBI:29035"/>
        <label>2</label>
    </ligand>
</feature>
<dbReference type="PROSITE" id="PS00759">
    <property type="entry name" value="ARGE_DAPE_CPG2_2"/>
    <property type="match status" value="1"/>
</dbReference>